<evidence type="ECO:0000256" key="5">
    <source>
        <dbReference type="SAM" id="Phobius"/>
    </source>
</evidence>
<proteinExistence type="predicted"/>
<keyword evidence="3 5" id="KW-1133">Transmembrane helix</keyword>
<evidence type="ECO:0000256" key="2">
    <source>
        <dbReference type="ARBA" id="ARBA00022692"/>
    </source>
</evidence>
<dbReference type="InterPro" id="IPR019372">
    <property type="entry name" value="LHFPL"/>
</dbReference>
<feature type="transmembrane region" description="Helical" evidence="5">
    <location>
        <begin position="121"/>
        <end position="143"/>
    </location>
</feature>
<dbReference type="EMBL" id="HBUF01336132">
    <property type="protein sequence ID" value="CAG6698074.1"/>
    <property type="molecule type" value="Transcribed_RNA"/>
</dbReference>
<dbReference type="PANTHER" id="PTHR12489">
    <property type="entry name" value="LIPOMA HMGIC FUSION PARTNER-LIKE PROTEIN"/>
    <property type="match status" value="1"/>
</dbReference>
<dbReference type="Pfam" id="PF10242">
    <property type="entry name" value="L_HMGIC_fpl"/>
    <property type="match status" value="1"/>
</dbReference>
<dbReference type="PANTHER" id="PTHR12489:SF1">
    <property type="entry name" value="LP10272P"/>
    <property type="match status" value="1"/>
</dbReference>
<protein>
    <submittedName>
        <fullName evidence="6">Lipoma HMGIC fusion partner-like 3 protein</fullName>
    </submittedName>
</protein>
<evidence type="ECO:0000256" key="3">
    <source>
        <dbReference type="ARBA" id="ARBA00022989"/>
    </source>
</evidence>
<keyword evidence="2 5" id="KW-0812">Transmembrane</keyword>
<organism evidence="6">
    <name type="scientific">Cacopsylla melanoneura</name>
    <dbReference type="NCBI Taxonomy" id="428564"/>
    <lineage>
        <taxon>Eukaryota</taxon>
        <taxon>Metazoa</taxon>
        <taxon>Ecdysozoa</taxon>
        <taxon>Arthropoda</taxon>
        <taxon>Hexapoda</taxon>
        <taxon>Insecta</taxon>
        <taxon>Pterygota</taxon>
        <taxon>Neoptera</taxon>
        <taxon>Paraneoptera</taxon>
        <taxon>Hemiptera</taxon>
        <taxon>Sternorrhyncha</taxon>
        <taxon>Psylloidea</taxon>
        <taxon>Psyllidae</taxon>
        <taxon>Psyllinae</taxon>
        <taxon>Cacopsylla</taxon>
    </lineage>
</organism>
<evidence type="ECO:0000256" key="4">
    <source>
        <dbReference type="ARBA" id="ARBA00023136"/>
    </source>
</evidence>
<dbReference type="Gene3D" id="1.20.140.150">
    <property type="match status" value="1"/>
</dbReference>
<keyword evidence="4 5" id="KW-0472">Membrane</keyword>
<reference evidence="6" key="1">
    <citation type="submission" date="2021-05" db="EMBL/GenBank/DDBJ databases">
        <authorList>
            <person name="Alioto T."/>
            <person name="Alioto T."/>
            <person name="Gomez Garrido J."/>
        </authorList>
    </citation>
    <scope>NUCLEOTIDE SEQUENCE</scope>
</reference>
<evidence type="ECO:0000256" key="1">
    <source>
        <dbReference type="ARBA" id="ARBA00004141"/>
    </source>
</evidence>
<evidence type="ECO:0000313" key="6">
    <source>
        <dbReference type="EMBL" id="CAG6698074.1"/>
    </source>
</evidence>
<comment type="subcellular location">
    <subcellularLocation>
        <location evidence="1">Membrane</location>
        <topology evidence="1">Multi-pass membrane protein</topology>
    </subcellularLocation>
</comment>
<name>A0A8D8XK98_9HEMI</name>
<dbReference type="GO" id="GO:0005886">
    <property type="term" value="C:plasma membrane"/>
    <property type="evidence" value="ECO:0007669"/>
    <property type="project" value="TreeGrafter"/>
</dbReference>
<dbReference type="AlphaFoldDB" id="A0A8D8XK98"/>
<dbReference type="GO" id="GO:0007605">
    <property type="term" value="P:sensory perception of sound"/>
    <property type="evidence" value="ECO:0007669"/>
    <property type="project" value="TreeGrafter"/>
</dbReference>
<sequence>MGSKVEYVETSQLYATNYVRNSKAVGVLWAIFTLCFALIVSVAFLTPEWIGIGNKGRLGLWSSCEFDTNGVEVCSGKFTEFMEISNAAFKISTVLSVVCVALAYLTIAVLLLFLFMQATTVYMVAAWLQIIAALCMIASVVIYPLGWESAKAQEICGPSASQYNLGQCDIKWAYILAIIGCLDVIVLAILAFILATRHIKLQPEPLYGEINNAYGDNNSVAGSRKSLNLHPVMLMPQGVHEQDRFSEFSNRTTNSKSSRYARPENPSSLNKNFQFTIRPQIYSLYNSQHNICSVSTLEYIVHSRFIICKRRHAFKKTSTPT</sequence>
<feature type="transmembrane region" description="Helical" evidence="5">
    <location>
        <begin position="172"/>
        <end position="195"/>
    </location>
</feature>
<feature type="transmembrane region" description="Helical" evidence="5">
    <location>
        <begin position="24"/>
        <end position="45"/>
    </location>
</feature>
<accession>A0A8D8XK98</accession>
<feature type="transmembrane region" description="Helical" evidence="5">
    <location>
        <begin position="91"/>
        <end position="114"/>
    </location>
</feature>